<proteinExistence type="predicted"/>
<evidence type="ECO:0000313" key="2">
    <source>
        <dbReference type="Proteomes" id="UP001150603"/>
    </source>
</evidence>
<sequence length="344" mass="39677">MVPVVKWTGYQGMQDFWCLLVIVDVYFKVYWHVNISQRTIENYLKVSQVVSAMFGVEVVVRMARAWVICPKPRTGINYWYNMLMLDSRPVLNIIDLVIVVADIIMEFGYFSDSQSHRIMYVFSSLRTYRLIENFPKTRALMHKIKDSVPGLLRILLTIGLTICLGAAVSMQLIGGYVPAEDEDGNFIQMRYNTYPHALLSTYQLFSGADWTDLLWEATGYMQEKHENWLVAIYMCAFYYFTNYILLNMLIALIMDNFEISEKEKRIRQLAEFHNSLTRSTARFKPSIVSRWNPYLYVKPNPAYANAHDISKSLAKSASRQKDKDSDEGTNDAVSPPIINKGKGA</sequence>
<accession>A0ACC1J098</accession>
<name>A0ACC1J098_9FUNG</name>
<keyword evidence="2" id="KW-1185">Reference proteome</keyword>
<comment type="caution">
    <text evidence="1">The sequence shown here is derived from an EMBL/GenBank/DDBJ whole genome shotgun (WGS) entry which is preliminary data.</text>
</comment>
<evidence type="ECO:0000313" key="1">
    <source>
        <dbReference type="EMBL" id="KAJ1932529.1"/>
    </source>
</evidence>
<reference evidence="1" key="1">
    <citation type="submission" date="2022-07" db="EMBL/GenBank/DDBJ databases">
        <title>Phylogenomic reconstructions and comparative analyses of Kickxellomycotina fungi.</title>
        <authorList>
            <person name="Reynolds N.K."/>
            <person name="Stajich J.E."/>
            <person name="Barry K."/>
            <person name="Grigoriev I.V."/>
            <person name="Crous P."/>
            <person name="Smith M.E."/>
        </authorList>
    </citation>
    <scope>NUCLEOTIDE SEQUENCE</scope>
    <source>
        <strain evidence="1">NRRL 5244</strain>
    </source>
</reference>
<dbReference type="Proteomes" id="UP001150603">
    <property type="component" value="Unassembled WGS sequence"/>
</dbReference>
<dbReference type="EMBL" id="JANBPW010005480">
    <property type="protein sequence ID" value="KAJ1932529.1"/>
    <property type="molecule type" value="Genomic_DNA"/>
</dbReference>
<organism evidence="1 2">
    <name type="scientific">Linderina macrospora</name>
    <dbReference type="NCBI Taxonomy" id="4868"/>
    <lineage>
        <taxon>Eukaryota</taxon>
        <taxon>Fungi</taxon>
        <taxon>Fungi incertae sedis</taxon>
        <taxon>Zoopagomycota</taxon>
        <taxon>Kickxellomycotina</taxon>
        <taxon>Kickxellomycetes</taxon>
        <taxon>Kickxellales</taxon>
        <taxon>Kickxellaceae</taxon>
        <taxon>Linderina</taxon>
    </lineage>
</organism>
<gene>
    <name evidence="1" type="ORF">FBU59_006340</name>
</gene>
<protein>
    <submittedName>
        <fullName evidence="1">Uncharacterized protein</fullName>
    </submittedName>
</protein>
<feature type="non-terminal residue" evidence="1">
    <location>
        <position position="344"/>
    </location>
</feature>